<protein>
    <submittedName>
        <fullName evidence="3">Uncharacterized protein</fullName>
    </submittedName>
</protein>
<gene>
    <name evidence="3" type="ORF">X975_26581</name>
</gene>
<proteinExistence type="predicted"/>
<evidence type="ECO:0000256" key="1">
    <source>
        <dbReference type="SAM" id="MobiDB-lite"/>
    </source>
</evidence>
<dbReference type="EMBL" id="KK121362">
    <property type="protein sequence ID" value="KFM80328.1"/>
    <property type="molecule type" value="Genomic_DNA"/>
</dbReference>
<keyword evidence="2" id="KW-0472">Membrane</keyword>
<evidence type="ECO:0000256" key="2">
    <source>
        <dbReference type="SAM" id="Phobius"/>
    </source>
</evidence>
<accession>A0A087USI9</accession>
<dbReference type="OMA" id="AWEKTDM"/>
<dbReference type="OrthoDB" id="414175at2759"/>
<feature type="region of interest" description="Disordered" evidence="1">
    <location>
        <begin position="62"/>
        <end position="97"/>
    </location>
</feature>
<evidence type="ECO:0000313" key="3">
    <source>
        <dbReference type="EMBL" id="KFM80328.1"/>
    </source>
</evidence>
<feature type="transmembrane region" description="Helical" evidence="2">
    <location>
        <begin position="20"/>
        <end position="42"/>
    </location>
</feature>
<reference evidence="3 4" key="1">
    <citation type="submission" date="2013-11" db="EMBL/GenBank/DDBJ databases">
        <title>Genome sequencing of Stegodyphus mimosarum.</title>
        <authorList>
            <person name="Bechsgaard J."/>
        </authorList>
    </citation>
    <scope>NUCLEOTIDE SEQUENCE [LARGE SCALE GENOMIC DNA]</scope>
</reference>
<dbReference type="Proteomes" id="UP000054359">
    <property type="component" value="Unassembled WGS sequence"/>
</dbReference>
<sequence>MRFKMLGNGGNQAFSRKCILTLAVGITFGFSFAYVLLSVVAWEKTDMFGNALWRYVPPEVRQPHHDPHSHYDLEDATGPESPVSFHKSDEEFHKVRP</sequence>
<keyword evidence="2" id="KW-1133">Transmembrane helix</keyword>
<feature type="non-terminal residue" evidence="3">
    <location>
        <position position="97"/>
    </location>
</feature>
<keyword evidence="4" id="KW-1185">Reference proteome</keyword>
<feature type="compositionally biased region" description="Basic and acidic residues" evidence="1">
    <location>
        <begin position="62"/>
        <end position="73"/>
    </location>
</feature>
<dbReference type="STRING" id="407821.A0A087USI9"/>
<keyword evidence="2" id="KW-0812">Transmembrane</keyword>
<feature type="compositionally biased region" description="Basic and acidic residues" evidence="1">
    <location>
        <begin position="86"/>
        <end position="97"/>
    </location>
</feature>
<name>A0A087USI9_STEMI</name>
<dbReference type="AlphaFoldDB" id="A0A087USI9"/>
<evidence type="ECO:0000313" key="4">
    <source>
        <dbReference type="Proteomes" id="UP000054359"/>
    </source>
</evidence>
<organism evidence="3 4">
    <name type="scientific">Stegodyphus mimosarum</name>
    <name type="common">African social velvet spider</name>
    <dbReference type="NCBI Taxonomy" id="407821"/>
    <lineage>
        <taxon>Eukaryota</taxon>
        <taxon>Metazoa</taxon>
        <taxon>Ecdysozoa</taxon>
        <taxon>Arthropoda</taxon>
        <taxon>Chelicerata</taxon>
        <taxon>Arachnida</taxon>
        <taxon>Araneae</taxon>
        <taxon>Araneomorphae</taxon>
        <taxon>Entelegynae</taxon>
        <taxon>Eresoidea</taxon>
        <taxon>Eresidae</taxon>
        <taxon>Stegodyphus</taxon>
    </lineage>
</organism>